<reference evidence="2" key="1">
    <citation type="submission" date="2022-11" db="EMBL/GenBank/DDBJ databases">
        <authorList>
            <person name="Petersen C."/>
        </authorList>
    </citation>
    <scope>NUCLEOTIDE SEQUENCE</scope>
    <source>
        <strain evidence="2">IBT 30069</strain>
    </source>
</reference>
<sequence>MFLENHESGDKGGAISVETALPRATVSVLTLCEGSRNTEKTEKAESKSEMNRMRREDKK</sequence>
<proteinExistence type="predicted"/>
<evidence type="ECO:0000313" key="3">
    <source>
        <dbReference type="Proteomes" id="UP001149165"/>
    </source>
</evidence>
<reference evidence="2" key="2">
    <citation type="journal article" date="2023" name="IMA Fungus">
        <title>Comparative genomic study of the Penicillium genus elucidates a diverse pangenome and 15 lateral gene transfer events.</title>
        <authorList>
            <person name="Petersen C."/>
            <person name="Sorensen T."/>
            <person name="Nielsen M.R."/>
            <person name="Sondergaard T.E."/>
            <person name="Sorensen J.L."/>
            <person name="Fitzpatrick D.A."/>
            <person name="Frisvad J.C."/>
            <person name="Nielsen K.L."/>
        </authorList>
    </citation>
    <scope>NUCLEOTIDE SEQUENCE</scope>
    <source>
        <strain evidence="2">IBT 30069</strain>
    </source>
</reference>
<feature type="compositionally biased region" description="Basic and acidic residues" evidence="1">
    <location>
        <begin position="36"/>
        <end position="59"/>
    </location>
</feature>
<protein>
    <submittedName>
        <fullName evidence="2">Uncharacterized protein</fullName>
    </submittedName>
</protein>
<organism evidence="2 3">
    <name type="scientific">Penicillium angulare</name>
    <dbReference type="NCBI Taxonomy" id="116970"/>
    <lineage>
        <taxon>Eukaryota</taxon>
        <taxon>Fungi</taxon>
        <taxon>Dikarya</taxon>
        <taxon>Ascomycota</taxon>
        <taxon>Pezizomycotina</taxon>
        <taxon>Eurotiomycetes</taxon>
        <taxon>Eurotiomycetidae</taxon>
        <taxon>Eurotiales</taxon>
        <taxon>Aspergillaceae</taxon>
        <taxon>Penicillium</taxon>
    </lineage>
</organism>
<dbReference type="EMBL" id="JAPQKH010000007">
    <property type="protein sequence ID" value="KAJ5088084.1"/>
    <property type="molecule type" value="Genomic_DNA"/>
</dbReference>
<comment type="caution">
    <text evidence="2">The sequence shown here is derived from an EMBL/GenBank/DDBJ whole genome shotgun (WGS) entry which is preliminary data.</text>
</comment>
<feature type="region of interest" description="Disordered" evidence="1">
    <location>
        <begin position="32"/>
        <end position="59"/>
    </location>
</feature>
<name>A0A9W9EUC1_9EURO</name>
<evidence type="ECO:0000313" key="2">
    <source>
        <dbReference type="EMBL" id="KAJ5088084.1"/>
    </source>
</evidence>
<dbReference type="AlphaFoldDB" id="A0A9W9EUC1"/>
<dbReference type="Proteomes" id="UP001149165">
    <property type="component" value="Unassembled WGS sequence"/>
</dbReference>
<accession>A0A9W9EUC1</accession>
<keyword evidence="3" id="KW-1185">Reference proteome</keyword>
<evidence type="ECO:0000256" key="1">
    <source>
        <dbReference type="SAM" id="MobiDB-lite"/>
    </source>
</evidence>
<gene>
    <name evidence="2" type="ORF">N7456_011700</name>
</gene>